<dbReference type="Proteomes" id="UP000004474">
    <property type="component" value="Unassembled WGS sequence"/>
</dbReference>
<name>K1DX14_9MICO</name>
<dbReference type="PATRIC" id="fig|1210046.3.peg.1925"/>
<dbReference type="eggNOG" id="ENOG50334BE">
    <property type="taxonomic scope" value="Bacteria"/>
</dbReference>
<feature type="region of interest" description="Disordered" evidence="1">
    <location>
        <begin position="1"/>
        <end position="30"/>
    </location>
</feature>
<protein>
    <submittedName>
        <fullName evidence="2">Uncharacterized protein</fullName>
    </submittedName>
</protein>
<dbReference type="EMBL" id="ALWX01000043">
    <property type="protein sequence ID" value="EKA60924.1"/>
    <property type="molecule type" value="Genomic_DNA"/>
</dbReference>
<gene>
    <name evidence="2" type="ORF">B277_10059</name>
</gene>
<dbReference type="OrthoDB" id="4846757at2"/>
<accession>K1DX14</accession>
<organism evidence="2 3">
    <name type="scientific">Janibacter hoylei PVAS-1</name>
    <dbReference type="NCBI Taxonomy" id="1210046"/>
    <lineage>
        <taxon>Bacteria</taxon>
        <taxon>Bacillati</taxon>
        <taxon>Actinomycetota</taxon>
        <taxon>Actinomycetes</taxon>
        <taxon>Micrococcales</taxon>
        <taxon>Intrasporangiaceae</taxon>
        <taxon>Janibacter</taxon>
    </lineage>
</organism>
<reference evidence="2 3" key="1">
    <citation type="journal article" date="2012" name="J. Bacteriol.">
        <title>Genome Sequence of Janibacter hoylei MTCC8307, Isolated from the Stratospheric Air.</title>
        <authorList>
            <person name="Pawar S.P."/>
            <person name="Dhotre D.P."/>
            <person name="Shetty S.A."/>
            <person name="Chowdhury S.P."/>
            <person name="Chaudhari B.L."/>
            <person name="Shouche Y.S."/>
        </authorList>
    </citation>
    <scope>NUCLEOTIDE SEQUENCE [LARGE SCALE GENOMIC DNA]</scope>
    <source>
        <strain evidence="2 3">PVAS-1</strain>
    </source>
</reference>
<comment type="caution">
    <text evidence="2">The sequence shown here is derived from an EMBL/GenBank/DDBJ whole genome shotgun (WGS) entry which is preliminary data.</text>
</comment>
<dbReference type="STRING" id="1210046.B277_10059"/>
<evidence type="ECO:0000313" key="2">
    <source>
        <dbReference type="EMBL" id="EKA60924.1"/>
    </source>
</evidence>
<dbReference type="RefSeq" id="WP_007927691.1">
    <property type="nucleotide sequence ID" value="NZ_ALWX01000043.1"/>
</dbReference>
<sequence length="524" mass="54131">MAPAKGGGAGRPGARDGEGIRGGRHITGVPQGFRDLVGGMTSGEGRSPFDLPAGAMTNAIGDGPQTDPGEVEQPGYVSNSDDVEGGKVIKGQVTGTETVAVSREFVDSEGRSVQTTTVSVRAEAGIAGEAGGDLTGGGFSASGGKEASYEVTAPVGVDPLSIDPNDPMSWPPGVSVRFSEEYFAAFDAEARFRGLMAGAGYEFGTEGYVEISRGDGDQVVVQVGDAEFLRSSSELGLGTPDANVKAGASSETSSGTAREVTIDMSTPGGRATFDDVMIGKPPAADAPGVVDVADLTVFNASKSVDLSMTAGDVSAGGTLAEWGAGGVQRTHADGTTTLDWTGEAQGRQVGGTASFDADGNMVVEDNTYYIRMEGVDPTTAAEYNRNYLGEDVTPTHDQNVVINFTHDDLATMRYQAAATHASIVNANPENFPNFPAAADGHVTSEDVLRYFEEHPDTAGTDLRDIATGDTTMTILGAQSDQEMLRVLMLGDGPLVVQRDLAGDYHTATGNYVRPVGDITSARSA</sequence>
<evidence type="ECO:0000313" key="3">
    <source>
        <dbReference type="Proteomes" id="UP000004474"/>
    </source>
</evidence>
<evidence type="ECO:0000256" key="1">
    <source>
        <dbReference type="SAM" id="MobiDB-lite"/>
    </source>
</evidence>
<dbReference type="AlphaFoldDB" id="K1DX14"/>
<feature type="region of interest" description="Disordered" evidence="1">
    <location>
        <begin position="55"/>
        <end position="84"/>
    </location>
</feature>
<proteinExistence type="predicted"/>
<feature type="compositionally biased region" description="Gly residues" evidence="1">
    <location>
        <begin position="1"/>
        <end position="11"/>
    </location>
</feature>